<keyword evidence="1" id="KW-1133">Transmembrane helix</keyword>
<dbReference type="HOGENOM" id="CLU_2083169_0_0_11"/>
<dbReference type="RefSeq" id="WP_005454859.1">
    <property type="nucleotide sequence ID" value="NZ_CM001440.1"/>
</dbReference>
<organism evidence="2 3">
    <name type="scientific">Saccharomonospora cyanea NA-134</name>
    <dbReference type="NCBI Taxonomy" id="882082"/>
    <lineage>
        <taxon>Bacteria</taxon>
        <taxon>Bacillati</taxon>
        <taxon>Actinomycetota</taxon>
        <taxon>Actinomycetes</taxon>
        <taxon>Pseudonocardiales</taxon>
        <taxon>Pseudonocardiaceae</taxon>
        <taxon>Saccharomonospora</taxon>
    </lineage>
</organism>
<protein>
    <submittedName>
        <fullName evidence="2">Uncharacterized protein</fullName>
    </submittedName>
</protein>
<keyword evidence="1" id="KW-0812">Transmembrane</keyword>
<dbReference type="AlphaFoldDB" id="H5XE96"/>
<proteinExistence type="predicted"/>
<gene>
    <name evidence="2" type="ORF">SaccyDRAFT_1438</name>
</gene>
<feature type="transmembrane region" description="Helical" evidence="1">
    <location>
        <begin position="36"/>
        <end position="57"/>
    </location>
</feature>
<evidence type="ECO:0000313" key="2">
    <source>
        <dbReference type="EMBL" id="EHR60342.1"/>
    </source>
</evidence>
<dbReference type="STRING" id="882082.SaccyDRAFT_1438"/>
<accession>H5XE96</accession>
<name>H5XE96_9PSEU</name>
<evidence type="ECO:0000313" key="3">
    <source>
        <dbReference type="Proteomes" id="UP000002791"/>
    </source>
</evidence>
<dbReference type="eggNOG" id="ENOG503490Y">
    <property type="taxonomic scope" value="Bacteria"/>
</dbReference>
<keyword evidence="1" id="KW-0472">Membrane</keyword>
<evidence type="ECO:0000256" key="1">
    <source>
        <dbReference type="SAM" id="Phobius"/>
    </source>
</evidence>
<dbReference type="Proteomes" id="UP000002791">
    <property type="component" value="Chromosome"/>
</dbReference>
<feature type="transmembrane region" description="Helical" evidence="1">
    <location>
        <begin position="92"/>
        <end position="113"/>
    </location>
</feature>
<dbReference type="EMBL" id="CM001440">
    <property type="protein sequence ID" value="EHR60342.1"/>
    <property type="molecule type" value="Genomic_DNA"/>
</dbReference>
<feature type="transmembrane region" description="Helical" evidence="1">
    <location>
        <begin position="63"/>
        <end position="80"/>
    </location>
</feature>
<keyword evidence="3" id="KW-1185">Reference proteome</keyword>
<reference evidence="2 3" key="1">
    <citation type="submission" date="2011-11" db="EMBL/GenBank/DDBJ databases">
        <title>The Noncontiguous Finished sequence of Saccharomonospora cyanea NA-134.</title>
        <authorList>
            <consortium name="US DOE Joint Genome Institute"/>
            <person name="Lucas S."/>
            <person name="Han J."/>
            <person name="Lapidus A."/>
            <person name="Cheng J.-F."/>
            <person name="Goodwin L."/>
            <person name="Pitluck S."/>
            <person name="Peters L."/>
            <person name="Ovchinnikova G."/>
            <person name="Lu M."/>
            <person name="Detter J.C."/>
            <person name="Han C."/>
            <person name="Tapia R."/>
            <person name="Land M."/>
            <person name="Hauser L."/>
            <person name="Kyrpides N."/>
            <person name="Ivanova N."/>
            <person name="Pagani I."/>
            <person name="Brambilla E.-M."/>
            <person name="Klenk H.-P."/>
            <person name="Woyke T."/>
        </authorList>
    </citation>
    <scope>NUCLEOTIDE SEQUENCE [LARGE SCALE GENOMIC DNA]</scope>
    <source>
        <strain evidence="2 3">NA-134</strain>
    </source>
</reference>
<sequence>MTVTPPKSPPVPGGDQDVDFDELAHKLVVVVGLRRLGVHLALVVTLGVLAAVCLLATVTRASAAPLIPLAGLAAAGLAAWRARTAQTDRQLVTYVAWYTIAVAVALWSMSYVVRTFV</sequence>